<dbReference type="GO" id="GO:0016020">
    <property type="term" value="C:membrane"/>
    <property type="evidence" value="ECO:0007669"/>
    <property type="project" value="UniProtKB-SubCell"/>
</dbReference>
<feature type="transmembrane region" description="Helical" evidence="6">
    <location>
        <begin position="142"/>
        <end position="164"/>
    </location>
</feature>
<protein>
    <submittedName>
        <fullName evidence="7">Membrane protein</fullName>
    </submittedName>
</protein>
<keyword evidence="4 6" id="KW-0472">Membrane</keyword>
<evidence type="ECO:0000256" key="1">
    <source>
        <dbReference type="ARBA" id="ARBA00004141"/>
    </source>
</evidence>
<proteinExistence type="predicted"/>
<keyword evidence="3 6" id="KW-1133">Transmembrane helix</keyword>
<dbReference type="SUPFAM" id="SSF103473">
    <property type="entry name" value="MFS general substrate transporter"/>
    <property type="match status" value="1"/>
</dbReference>
<dbReference type="OrthoDB" id="196103at2759"/>
<dbReference type="GO" id="GO:0022857">
    <property type="term" value="F:transmembrane transporter activity"/>
    <property type="evidence" value="ECO:0007669"/>
    <property type="project" value="InterPro"/>
</dbReference>
<organism evidence="7 8">
    <name type="scientific">Acaromyces ingoldii</name>
    <dbReference type="NCBI Taxonomy" id="215250"/>
    <lineage>
        <taxon>Eukaryota</taxon>
        <taxon>Fungi</taxon>
        <taxon>Dikarya</taxon>
        <taxon>Basidiomycota</taxon>
        <taxon>Ustilaginomycotina</taxon>
        <taxon>Exobasidiomycetes</taxon>
        <taxon>Exobasidiales</taxon>
        <taxon>Cryptobasidiaceae</taxon>
        <taxon>Acaromyces</taxon>
    </lineage>
</organism>
<evidence type="ECO:0000256" key="2">
    <source>
        <dbReference type="ARBA" id="ARBA00022692"/>
    </source>
</evidence>
<dbReference type="Pfam" id="PF07690">
    <property type="entry name" value="MFS_1"/>
    <property type="match status" value="1"/>
</dbReference>
<sequence>MSDAIQNLGGGGAATPWAVNAATAASYVAVFAVSILGGPLASRVGIRTLLIFGAMTFPINASSYYVNLKYKVQWYLVLGRTIYGLGFGAWYVAEAAIILSYPEEGRRGSYLAIWVMSRNLGQLVGGSINLSRNIHNAKAGAVATSTFLIFIVIEALAFPISWLISPSDKVKKSDGTQVKLAPKRSWSEEFRLLWASLTHRRTLCLSVYFFYSYFYGGVLGTYLSLHFSVRARALSTLIVPLGIILFVFLLGLVLDSQKMTQRRRAQVGFVIVMVPTIAAFIWLTINQAHYDGKSTGKLDWTSAGWANAYLPFYILQITGYMCQTYIYWLISCFSDDVTANARNGGVFRAIEAAGQAVSYGLNSKVQRVIISISINFFLCMLALPGCIAVIQTVPLYREDAKQVQPRQDQQEQREQEQEQEQEQEHSVDSKNIA</sequence>
<keyword evidence="2 6" id="KW-0812">Transmembrane</keyword>
<feature type="transmembrane region" description="Helical" evidence="6">
    <location>
        <begin position="17"/>
        <end position="37"/>
    </location>
</feature>
<evidence type="ECO:0000256" key="5">
    <source>
        <dbReference type="SAM" id="MobiDB-lite"/>
    </source>
</evidence>
<feature type="transmembrane region" description="Helical" evidence="6">
    <location>
        <begin position="266"/>
        <end position="285"/>
    </location>
</feature>
<dbReference type="InParanoid" id="A0A316YFL7"/>
<dbReference type="RefSeq" id="XP_025374091.1">
    <property type="nucleotide sequence ID" value="XM_025519019.1"/>
</dbReference>
<comment type="subcellular location">
    <subcellularLocation>
        <location evidence="1">Membrane</location>
        <topology evidence="1">Multi-pass membrane protein</topology>
    </subcellularLocation>
</comment>
<feature type="compositionally biased region" description="Basic and acidic residues" evidence="5">
    <location>
        <begin position="408"/>
        <end position="433"/>
    </location>
</feature>
<dbReference type="Gene3D" id="1.20.1250.20">
    <property type="entry name" value="MFS general substrate transporter like domains"/>
    <property type="match status" value="1"/>
</dbReference>
<dbReference type="InterPro" id="IPR036259">
    <property type="entry name" value="MFS_trans_sf"/>
</dbReference>
<evidence type="ECO:0000256" key="6">
    <source>
        <dbReference type="SAM" id="Phobius"/>
    </source>
</evidence>
<name>A0A316YFL7_9BASI</name>
<gene>
    <name evidence="7" type="ORF">FA10DRAFT_235129</name>
</gene>
<keyword evidence="8" id="KW-1185">Reference proteome</keyword>
<evidence type="ECO:0000313" key="8">
    <source>
        <dbReference type="Proteomes" id="UP000245768"/>
    </source>
</evidence>
<dbReference type="InterPro" id="IPR011701">
    <property type="entry name" value="MFS"/>
</dbReference>
<feature type="transmembrane region" description="Helical" evidence="6">
    <location>
        <begin position="203"/>
        <end position="225"/>
    </location>
</feature>
<feature type="region of interest" description="Disordered" evidence="5">
    <location>
        <begin position="401"/>
        <end position="433"/>
    </location>
</feature>
<reference evidence="7 8" key="1">
    <citation type="journal article" date="2018" name="Mol. Biol. Evol.">
        <title>Broad Genomic Sampling Reveals a Smut Pathogenic Ancestry of the Fungal Clade Ustilaginomycotina.</title>
        <authorList>
            <person name="Kijpornyongpan T."/>
            <person name="Mondo S.J."/>
            <person name="Barry K."/>
            <person name="Sandor L."/>
            <person name="Lee J."/>
            <person name="Lipzen A."/>
            <person name="Pangilinan J."/>
            <person name="LaButti K."/>
            <person name="Hainaut M."/>
            <person name="Henrissat B."/>
            <person name="Grigoriev I.V."/>
            <person name="Spatafora J.W."/>
            <person name="Aime M.C."/>
        </authorList>
    </citation>
    <scope>NUCLEOTIDE SEQUENCE [LARGE SCALE GENOMIC DNA]</scope>
    <source>
        <strain evidence="7 8">MCA 4198</strain>
    </source>
</reference>
<dbReference type="GeneID" id="37040935"/>
<accession>A0A316YFL7</accession>
<dbReference type="AlphaFoldDB" id="A0A316YFL7"/>
<dbReference type="InterPro" id="IPR051617">
    <property type="entry name" value="UNC-93-like_regulator"/>
</dbReference>
<feature type="transmembrane region" description="Helical" evidence="6">
    <location>
        <begin position="368"/>
        <end position="396"/>
    </location>
</feature>
<evidence type="ECO:0000256" key="3">
    <source>
        <dbReference type="ARBA" id="ARBA00022989"/>
    </source>
</evidence>
<evidence type="ECO:0000313" key="7">
    <source>
        <dbReference type="EMBL" id="PWN86893.1"/>
    </source>
</evidence>
<dbReference type="PANTHER" id="PTHR23294:SF19">
    <property type="entry name" value="DUF895 DOMAIN MEMBRANE PROTEIN-RELATED"/>
    <property type="match status" value="1"/>
</dbReference>
<feature type="transmembrane region" description="Helical" evidence="6">
    <location>
        <begin position="49"/>
        <end position="66"/>
    </location>
</feature>
<dbReference type="Proteomes" id="UP000245768">
    <property type="component" value="Unassembled WGS sequence"/>
</dbReference>
<feature type="transmembrane region" description="Helical" evidence="6">
    <location>
        <begin position="72"/>
        <end position="99"/>
    </location>
</feature>
<feature type="transmembrane region" description="Helical" evidence="6">
    <location>
        <begin position="231"/>
        <end position="254"/>
    </location>
</feature>
<dbReference type="EMBL" id="KZ819642">
    <property type="protein sequence ID" value="PWN86893.1"/>
    <property type="molecule type" value="Genomic_DNA"/>
</dbReference>
<evidence type="ECO:0000256" key="4">
    <source>
        <dbReference type="ARBA" id="ARBA00023136"/>
    </source>
</evidence>
<dbReference type="PANTHER" id="PTHR23294">
    <property type="entry name" value="ET TRANSLATION PRODUCT-RELATED"/>
    <property type="match status" value="1"/>
</dbReference>